<dbReference type="InterPro" id="IPR022657">
    <property type="entry name" value="De-COase2_CS"/>
</dbReference>
<evidence type="ECO:0000256" key="13">
    <source>
        <dbReference type="PIRSR" id="PIRSR600183-50"/>
    </source>
</evidence>
<dbReference type="InterPro" id="IPR022653">
    <property type="entry name" value="De-COase2_pyr-phos_BS"/>
</dbReference>
<feature type="binding site" evidence="12">
    <location>
        <position position="316"/>
    </location>
    <ligand>
        <name>substrate</name>
    </ligand>
</feature>
<evidence type="ECO:0000256" key="4">
    <source>
        <dbReference type="ARBA" id="ARBA00022898"/>
    </source>
</evidence>
<feature type="active site" description="Proton donor" evidence="13">
    <location>
        <position position="342"/>
    </location>
</feature>
<organism evidence="17 18">
    <name type="scientific">Pseudomonas rhizosphaerae</name>
    <dbReference type="NCBI Taxonomy" id="216142"/>
    <lineage>
        <taxon>Bacteria</taxon>
        <taxon>Pseudomonadati</taxon>
        <taxon>Pseudomonadota</taxon>
        <taxon>Gammaproteobacteria</taxon>
        <taxon>Pseudomonadales</taxon>
        <taxon>Pseudomonadaceae</taxon>
        <taxon>Pseudomonas</taxon>
    </lineage>
</organism>
<dbReference type="GO" id="GO:0009089">
    <property type="term" value="P:lysine biosynthetic process via diaminopimelate"/>
    <property type="evidence" value="ECO:0007669"/>
    <property type="project" value="UniProtKB-UniRule"/>
</dbReference>
<dbReference type="PROSITE" id="PS00878">
    <property type="entry name" value="ODR_DC_2_1"/>
    <property type="match status" value="1"/>
</dbReference>
<name>A0A089YRE1_9PSED</name>
<dbReference type="NCBIfam" id="TIGR01048">
    <property type="entry name" value="lysA"/>
    <property type="match status" value="1"/>
</dbReference>
<evidence type="ECO:0000256" key="11">
    <source>
        <dbReference type="ARBA" id="ARBA00074972"/>
    </source>
</evidence>
<dbReference type="PRINTS" id="PR01181">
    <property type="entry name" value="DAPDCRBXLASE"/>
</dbReference>
<evidence type="ECO:0000256" key="14">
    <source>
        <dbReference type="RuleBase" id="RU003738"/>
    </source>
</evidence>
<evidence type="ECO:0000256" key="2">
    <source>
        <dbReference type="ARBA" id="ARBA00022605"/>
    </source>
</evidence>
<dbReference type="EC" id="4.1.1.20" evidence="10 12"/>
<evidence type="ECO:0000256" key="9">
    <source>
        <dbReference type="ARBA" id="ARBA00060983"/>
    </source>
</evidence>
<dbReference type="InterPro" id="IPR002986">
    <property type="entry name" value="DAP_deCOOHase_LysA"/>
</dbReference>
<dbReference type="GO" id="GO:0030170">
    <property type="term" value="F:pyridoxal phosphate binding"/>
    <property type="evidence" value="ECO:0007669"/>
    <property type="project" value="UniProtKB-UniRule"/>
</dbReference>
<keyword evidence="6 12" id="KW-0456">Lyase</keyword>
<proteinExistence type="inferred from homology"/>
<evidence type="ECO:0000256" key="8">
    <source>
        <dbReference type="ARBA" id="ARBA00060643"/>
    </source>
</evidence>
<evidence type="ECO:0000256" key="7">
    <source>
        <dbReference type="ARBA" id="ARBA00050464"/>
    </source>
</evidence>
<dbReference type="SUPFAM" id="SSF50621">
    <property type="entry name" value="Alanine racemase C-terminal domain-like"/>
    <property type="match status" value="1"/>
</dbReference>
<dbReference type="InterPro" id="IPR009006">
    <property type="entry name" value="Ala_racemase/Decarboxylase_C"/>
</dbReference>
<comment type="subunit">
    <text evidence="12">Homodimer.</text>
</comment>
<comment type="function">
    <text evidence="12">Specifically catalyzes the decarboxylation of meso-diaminopimelate (meso-DAP) to L-lysine.</text>
</comment>
<gene>
    <name evidence="12" type="primary">lysA</name>
    <name evidence="17" type="ORF">LT40_17010</name>
</gene>
<dbReference type="HOGENOM" id="CLU_026444_0_0_6"/>
<dbReference type="InterPro" id="IPR022643">
    <property type="entry name" value="De-COase2_C"/>
</dbReference>
<dbReference type="eggNOG" id="COG0019">
    <property type="taxonomic scope" value="Bacteria"/>
</dbReference>
<evidence type="ECO:0000256" key="3">
    <source>
        <dbReference type="ARBA" id="ARBA00022793"/>
    </source>
</evidence>
<reference evidence="17 18" key="1">
    <citation type="journal article" date="2015" name="J. Biotechnol.">
        <title>Complete genome sequence of Pseudomonas rhizosphaerae IH5T (=DSM 16299T), a phosphate-solubilizing rhizobacterium for bacterial biofertilizer.</title>
        <authorList>
            <person name="Kwak Y."/>
            <person name="Jung B.K."/>
            <person name="Shin J.H."/>
        </authorList>
    </citation>
    <scope>NUCLEOTIDE SEQUENCE [LARGE SCALE GENOMIC DNA]</scope>
    <source>
        <strain evidence="17">DSM 16299</strain>
    </source>
</reference>
<evidence type="ECO:0000256" key="5">
    <source>
        <dbReference type="ARBA" id="ARBA00023154"/>
    </source>
</evidence>
<dbReference type="STRING" id="216142.LT40_17010"/>
<dbReference type="Proteomes" id="UP000029499">
    <property type="component" value="Chromosome"/>
</dbReference>
<evidence type="ECO:0000313" key="17">
    <source>
        <dbReference type="EMBL" id="AIS18998.1"/>
    </source>
</evidence>
<keyword evidence="2 12" id="KW-0028">Amino-acid biosynthesis</keyword>
<dbReference type="PRINTS" id="PR01179">
    <property type="entry name" value="ODADCRBXLASE"/>
</dbReference>
<evidence type="ECO:0000313" key="18">
    <source>
        <dbReference type="Proteomes" id="UP000029499"/>
    </source>
</evidence>
<dbReference type="RefSeq" id="WP_043192228.1">
    <property type="nucleotide sequence ID" value="NZ_CP009533.1"/>
</dbReference>
<evidence type="ECO:0000256" key="10">
    <source>
        <dbReference type="ARBA" id="ARBA00066427"/>
    </source>
</evidence>
<dbReference type="PROSITE" id="PS00879">
    <property type="entry name" value="ODR_DC_2_2"/>
    <property type="match status" value="1"/>
</dbReference>
<dbReference type="Gene3D" id="2.40.37.10">
    <property type="entry name" value="Lyase, Ornithine Decarboxylase, Chain A, domain 1"/>
    <property type="match status" value="1"/>
</dbReference>
<feature type="binding site" evidence="12">
    <location>
        <position position="370"/>
    </location>
    <ligand>
        <name>pyridoxal 5'-phosphate</name>
        <dbReference type="ChEBI" id="CHEBI:597326"/>
    </ligand>
</feature>
<protein>
    <recommendedName>
        <fullName evidence="11 12">Diaminopimelate decarboxylase</fullName>
        <shortName evidence="12">DAP decarboxylase</shortName>
        <shortName evidence="12">DAPDC</shortName>
        <ecNumber evidence="10 12">4.1.1.20</ecNumber>
    </recommendedName>
</protein>
<comment type="catalytic activity">
    <reaction evidence="7 12 14">
        <text>meso-2,6-diaminopimelate + H(+) = L-lysine + CO2</text>
        <dbReference type="Rhea" id="RHEA:15101"/>
        <dbReference type="ChEBI" id="CHEBI:15378"/>
        <dbReference type="ChEBI" id="CHEBI:16526"/>
        <dbReference type="ChEBI" id="CHEBI:32551"/>
        <dbReference type="ChEBI" id="CHEBI:57791"/>
        <dbReference type="EC" id="4.1.1.20"/>
    </reaction>
</comment>
<dbReference type="FunFam" id="3.20.20.10:FF:000003">
    <property type="entry name" value="Diaminopimelate decarboxylase"/>
    <property type="match status" value="1"/>
</dbReference>
<dbReference type="PANTHER" id="PTHR43727:SF2">
    <property type="entry name" value="GROUP IV DECARBOXYLASE"/>
    <property type="match status" value="1"/>
</dbReference>
<comment type="pathway">
    <text evidence="8 12 14">Amino-acid biosynthesis; L-lysine biosynthesis via DAP pathway; L-lysine from DL-2,6-diaminopimelate: step 1/1.</text>
</comment>
<evidence type="ECO:0000256" key="1">
    <source>
        <dbReference type="ARBA" id="ARBA00001933"/>
    </source>
</evidence>
<feature type="binding site" evidence="12">
    <location>
        <position position="239"/>
    </location>
    <ligand>
        <name>pyridoxal 5'-phosphate</name>
        <dbReference type="ChEBI" id="CHEBI:597326"/>
    </ligand>
</feature>
<feature type="binding site" evidence="12">
    <location>
        <begin position="273"/>
        <end position="276"/>
    </location>
    <ligand>
        <name>pyridoxal 5'-phosphate</name>
        <dbReference type="ChEBI" id="CHEBI:597326"/>
    </ligand>
</feature>
<dbReference type="HAMAP" id="MF_02120">
    <property type="entry name" value="LysA"/>
    <property type="match status" value="1"/>
</dbReference>
<dbReference type="UniPathway" id="UPA00034">
    <property type="reaction ID" value="UER00027"/>
</dbReference>
<dbReference type="SUPFAM" id="SSF51419">
    <property type="entry name" value="PLP-binding barrel"/>
    <property type="match status" value="1"/>
</dbReference>
<dbReference type="CDD" id="cd06828">
    <property type="entry name" value="PLPDE_III_DapDC"/>
    <property type="match status" value="1"/>
</dbReference>
<feature type="binding site" evidence="12">
    <location>
        <position position="343"/>
    </location>
    <ligand>
        <name>substrate</name>
    </ligand>
</feature>
<dbReference type="PANTHER" id="PTHR43727">
    <property type="entry name" value="DIAMINOPIMELATE DECARBOXYLASE"/>
    <property type="match status" value="1"/>
</dbReference>
<keyword evidence="4 12" id="KW-0663">Pyridoxal phosphate</keyword>
<comment type="cofactor">
    <cofactor evidence="1 12 13 14">
        <name>pyridoxal 5'-phosphate</name>
        <dbReference type="ChEBI" id="CHEBI:597326"/>
    </cofactor>
</comment>
<dbReference type="OrthoDB" id="9802241at2"/>
<dbReference type="KEGG" id="prh:LT40_17010"/>
<dbReference type="Pfam" id="PF00278">
    <property type="entry name" value="Orn_DAP_Arg_deC"/>
    <property type="match status" value="1"/>
</dbReference>
<feature type="binding site" evidence="12">
    <location>
        <position position="370"/>
    </location>
    <ligand>
        <name>substrate</name>
    </ligand>
</feature>
<feature type="modified residue" description="N6-(pyridoxal phosphate)lysine" evidence="12 13">
    <location>
        <position position="60"/>
    </location>
</feature>
<accession>A0A089YRE1</accession>
<dbReference type="Pfam" id="PF02784">
    <property type="entry name" value="Orn_Arg_deC_N"/>
    <property type="match status" value="1"/>
</dbReference>
<dbReference type="Gene3D" id="3.20.20.10">
    <property type="entry name" value="Alanine racemase"/>
    <property type="match status" value="1"/>
</dbReference>
<sequence length="415" mass="44894">MDAFQRRDGELFAEGVALSAVAQRFGTPTYVYSRAHIEAQYNAYADALQGTPSLVCFAVKANSNLAVLNVLARLGAGFDIVSGGELERVLAAGGRADRVVFSGVGKTRADMRRALEVGVHCFNVESSDELERLQGVAAELGVRAPVSLRVNPDVDAGTHPYISTGLKENKFGIDIAAAEDVYVRAAQLPNIDVVGVDCHIGSQLTTLAPFLDALDRLLDLVDRLGDCGIYLRHIDLGGGLGVRYSEEQPPLVADYIGAVRERLDGRELALVFEPGRFIVANAGVLLTQVEYLKHTEHKDFAIVDAAMNDLIRPALYQAWMNVTPVKPREGQARAYDVVGPICETGDFLAKDRELVLAEGDLLAVHSAGAYGFVMSSNYNTRGRCAEVLVDGDQAFEVRRRETVAELFAGESLLPE</sequence>
<dbReference type="InterPro" id="IPR022644">
    <property type="entry name" value="De-COase2_N"/>
</dbReference>
<feature type="binding site" evidence="12">
    <location>
        <position position="276"/>
    </location>
    <ligand>
        <name>substrate</name>
    </ligand>
</feature>
<evidence type="ECO:0000259" key="15">
    <source>
        <dbReference type="Pfam" id="PF00278"/>
    </source>
</evidence>
<feature type="binding site" evidence="12">
    <location>
        <position position="312"/>
    </location>
    <ligand>
        <name>substrate</name>
    </ligand>
</feature>
<dbReference type="AlphaFoldDB" id="A0A089YRE1"/>
<evidence type="ECO:0000259" key="16">
    <source>
        <dbReference type="Pfam" id="PF02784"/>
    </source>
</evidence>
<dbReference type="GO" id="GO:0008836">
    <property type="term" value="F:diaminopimelate decarboxylase activity"/>
    <property type="evidence" value="ECO:0007669"/>
    <property type="project" value="UniProtKB-UniRule"/>
</dbReference>
<keyword evidence="3 12" id="KW-0210">Decarboxylase</keyword>
<dbReference type="EMBL" id="CP009533">
    <property type="protein sequence ID" value="AIS18998.1"/>
    <property type="molecule type" value="Genomic_DNA"/>
</dbReference>
<evidence type="ECO:0000256" key="6">
    <source>
        <dbReference type="ARBA" id="ARBA00023239"/>
    </source>
</evidence>
<dbReference type="FunFam" id="2.40.37.10:FF:000003">
    <property type="entry name" value="Diaminopimelate decarboxylase"/>
    <property type="match status" value="1"/>
</dbReference>
<evidence type="ECO:0000256" key="12">
    <source>
        <dbReference type="HAMAP-Rule" id="MF_02120"/>
    </source>
</evidence>
<dbReference type="InterPro" id="IPR029066">
    <property type="entry name" value="PLP-binding_barrel"/>
</dbReference>
<feature type="domain" description="Orn/DAP/Arg decarboxylase 2 N-terminal" evidence="16">
    <location>
        <begin position="35"/>
        <end position="280"/>
    </location>
</feature>
<comment type="similarity">
    <text evidence="9 12">Belongs to the Orn/Lys/Arg decarboxylase class-II family. LysA subfamily.</text>
</comment>
<keyword evidence="18" id="KW-1185">Reference proteome</keyword>
<dbReference type="InterPro" id="IPR000183">
    <property type="entry name" value="Orn/DAP/Arg_de-COase"/>
</dbReference>
<keyword evidence="5 12" id="KW-0457">Lysine biosynthesis</keyword>
<feature type="domain" description="Orn/DAP/Arg decarboxylase 2 C-terminal" evidence="15">
    <location>
        <begin position="30"/>
        <end position="368"/>
    </location>
</feature>